<dbReference type="InterPro" id="IPR026015">
    <property type="entry name" value="ATP_synth_OSCP/delta_N_sf"/>
</dbReference>
<dbReference type="InterPro" id="IPR000711">
    <property type="entry name" value="ATPase_OSCP/dsu"/>
</dbReference>
<reference evidence="8 9" key="1">
    <citation type="submission" date="2021-02" db="EMBL/GenBank/DDBJ databases">
        <title>Characterization of Marinitoga sp. nov. str. BP5-C20A.</title>
        <authorList>
            <person name="Erauso G."/>
            <person name="Postec A."/>
        </authorList>
    </citation>
    <scope>NUCLEOTIDE SEQUENCE [LARGE SCALE GENOMIC DNA]</scope>
    <source>
        <strain evidence="8 9">BP5-C20A</strain>
    </source>
</reference>
<dbReference type="Proteomes" id="UP001232493">
    <property type="component" value="Chromosome"/>
</dbReference>
<organism evidence="8 9">
    <name type="scientific">Marinitoga aeolica</name>
    <dbReference type="NCBI Taxonomy" id="2809031"/>
    <lineage>
        <taxon>Bacteria</taxon>
        <taxon>Thermotogati</taxon>
        <taxon>Thermotogota</taxon>
        <taxon>Thermotogae</taxon>
        <taxon>Petrotogales</taxon>
        <taxon>Petrotogaceae</taxon>
        <taxon>Marinitoga</taxon>
    </lineage>
</organism>
<evidence type="ECO:0000256" key="6">
    <source>
        <dbReference type="ARBA" id="ARBA00023310"/>
    </source>
</evidence>
<dbReference type="PANTHER" id="PTHR11910">
    <property type="entry name" value="ATP SYNTHASE DELTA CHAIN"/>
    <property type="match status" value="1"/>
</dbReference>
<dbReference type="SUPFAM" id="SSF47928">
    <property type="entry name" value="N-terminal domain of the delta subunit of the F1F0-ATP synthase"/>
    <property type="match status" value="1"/>
</dbReference>
<keyword evidence="3 7" id="KW-0375">Hydrogen ion transport</keyword>
<comment type="similarity">
    <text evidence="7">Belongs to the ATPase delta chain family.</text>
</comment>
<keyword evidence="5 7" id="KW-0472">Membrane</keyword>
<evidence type="ECO:0000256" key="7">
    <source>
        <dbReference type="HAMAP-Rule" id="MF_01416"/>
    </source>
</evidence>
<dbReference type="Pfam" id="PF00213">
    <property type="entry name" value="OSCP"/>
    <property type="match status" value="1"/>
</dbReference>
<keyword evidence="7" id="KW-0139">CF(1)</keyword>
<dbReference type="PRINTS" id="PR00125">
    <property type="entry name" value="ATPASEDELTA"/>
</dbReference>
<evidence type="ECO:0000313" key="8">
    <source>
        <dbReference type="EMBL" id="WGS64107.1"/>
    </source>
</evidence>
<dbReference type="EMBL" id="CP069362">
    <property type="protein sequence ID" value="WGS64107.1"/>
    <property type="molecule type" value="Genomic_DNA"/>
</dbReference>
<protein>
    <recommendedName>
        <fullName evidence="7">ATP synthase subunit delta</fullName>
    </recommendedName>
    <alternativeName>
        <fullName evidence="7">ATP synthase F(1) sector subunit delta</fullName>
    </alternativeName>
    <alternativeName>
        <fullName evidence="7">F-type ATPase subunit delta</fullName>
        <shortName evidence="7">F-ATPase subunit delta</shortName>
    </alternativeName>
</protein>
<sequence length="184" mass="21552">MKNSISVATRYVEAFLEYLSEENKLDKLDEYVNAIKKVIDKIQGDKKFYDLIGNPLLPKDYITMQIIKASEIEDANFNKFIEALVYKKRQLMLPMIYILLEQKNNELKKLIKVKMITPYELKNKTIEELKEIIFKKTGRKAILDSEIKEDLIGGMQLQLEDKVFDYSIKGMLEKIGREYASKRG</sequence>
<keyword evidence="6 7" id="KW-0066">ATP synthesis</keyword>
<dbReference type="HAMAP" id="MF_01416">
    <property type="entry name" value="ATP_synth_delta_bact"/>
    <property type="match status" value="1"/>
</dbReference>
<evidence type="ECO:0000256" key="4">
    <source>
        <dbReference type="ARBA" id="ARBA00023065"/>
    </source>
</evidence>
<comment type="function">
    <text evidence="7">This protein is part of the stalk that links CF(0) to CF(1). It either transmits conformational changes from CF(0) to CF(1) or is implicated in proton conduction.</text>
</comment>
<keyword evidence="9" id="KW-1185">Reference proteome</keyword>
<evidence type="ECO:0000256" key="1">
    <source>
        <dbReference type="ARBA" id="ARBA00004370"/>
    </source>
</evidence>
<dbReference type="Gene3D" id="1.10.520.20">
    <property type="entry name" value="N-terminal domain of the delta subunit of the F1F0-ATP synthase"/>
    <property type="match status" value="1"/>
</dbReference>
<evidence type="ECO:0000256" key="2">
    <source>
        <dbReference type="ARBA" id="ARBA00022448"/>
    </source>
</evidence>
<comment type="subcellular location">
    <subcellularLocation>
        <location evidence="7">Cell membrane</location>
        <topology evidence="7">Peripheral membrane protein</topology>
    </subcellularLocation>
    <subcellularLocation>
        <location evidence="1">Membrane</location>
    </subcellularLocation>
</comment>
<evidence type="ECO:0000313" key="9">
    <source>
        <dbReference type="Proteomes" id="UP001232493"/>
    </source>
</evidence>
<accession>A0ABY8PNA5</accession>
<dbReference type="RefSeq" id="WP_280997482.1">
    <property type="nucleotide sequence ID" value="NZ_CP069362.1"/>
</dbReference>
<proteinExistence type="inferred from homology"/>
<keyword evidence="2 7" id="KW-0813">Transport</keyword>
<keyword evidence="4 7" id="KW-0406">Ion transport</keyword>
<evidence type="ECO:0000256" key="5">
    <source>
        <dbReference type="ARBA" id="ARBA00023136"/>
    </source>
</evidence>
<keyword evidence="7" id="KW-1003">Cell membrane</keyword>
<comment type="function">
    <text evidence="7">F(1)F(0) ATP synthase produces ATP from ADP in the presence of a proton or sodium gradient. F-type ATPases consist of two structural domains, F(1) containing the extramembraneous catalytic core and F(0) containing the membrane proton channel, linked together by a central stalk and a peripheral stalk. During catalysis, ATP synthesis in the catalytic domain of F(1) is coupled via a rotary mechanism of the central stalk subunits to proton translocation.</text>
</comment>
<name>A0ABY8PNA5_9BACT</name>
<gene>
    <name evidence="7 8" type="primary">atpH</name>
    <name evidence="8" type="ORF">JRV97_06905</name>
</gene>
<dbReference type="NCBIfam" id="TIGR01145">
    <property type="entry name" value="ATP_synt_delta"/>
    <property type="match status" value="1"/>
</dbReference>
<evidence type="ECO:0000256" key="3">
    <source>
        <dbReference type="ARBA" id="ARBA00022781"/>
    </source>
</evidence>